<reference evidence="1" key="1">
    <citation type="journal article" date="2014" name="Nat. Commun.">
        <title>Multiple recent horizontal transfers of a large genomic region in cheese making fungi.</title>
        <authorList>
            <person name="Cheeseman K."/>
            <person name="Ropars J."/>
            <person name="Renault P."/>
            <person name="Dupont J."/>
            <person name="Gouzy J."/>
            <person name="Branca A."/>
            <person name="Abraham A.L."/>
            <person name="Ceppi M."/>
            <person name="Conseiller E."/>
            <person name="Debuchy R."/>
            <person name="Malagnac F."/>
            <person name="Goarin A."/>
            <person name="Silar P."/>
            <person name="Lacoste S."/>
            <person name="Sallet E."/>
            <person name="Bensimon A."/>
            <person name="Giraud T."/>
            <person name="Brygoo Y."/>
        </authorList>
    </citation>
    <scope>NUCLEOTIDE SEQUENCE [LARGE SCALE GENOMIC DNA]</scope>
    <source>
        <strain evidence="1">FM164</strain>
    </source>
</reference>
<evidence type="ECO:0000313" key="1">
    <source>
        <dbReference type="EMBL" id="CDM33528.1"/>
    </source>
</evidence>
<name>W6QA35_PENRF</name>
<sequence>MDHLPLTYLVPGNGCHDRSIDWPRGSIESRAASDEGEKLLGLCAGTISNNDESAILRPIYRIGLVV</sequence>
<dbReference type="EMBL" id="HG792017">
    <property type="protein sequence ID" value="CDM33528.1"/>
    <property type="molecule type" value="Genomic_DNA"/>
</dbReference>
<organism evidence="1 2">
    <name type="scientific">Penicillium roqueforti (strain FM164)</name>
    <dbReference type="NCBI Taxonomy" id="1365484"/>
    <lineage>
        <taxon>Eukaryota</taxon>
        <taxon>Fungi</taxon>
        <taxon>Dikarya</taxon>
        <taxon>Ascomycota</taxon>
        <taxon>Pezizomycotina</taxon>
        <taxon>Eurotiomycetes</taxon>
        <taxon>Eurotiomycetidae</taxon>
        <taxon>Eurotiales</taxon>
        <taxon>Aspergillaceae</taxon>
        <taxon>Penicillium</taxon>
    </lineage>
</organism>
<evidence type="ECO:0000313" key="2">
    <source>
        <dbReference type="Proteomes" id="UP000030686"/>
    </source>
</evidence>
<protein>
    <submittedName>
        <fullName evidence="1">Genomic scaffold, ProqFM164S03</fullName>
    </submittedName>
</protein>
<accession>W6QA35</accession>
<dbReference type="OrthoDB" id="10546455at2759"/>
<gene>
    <name evidence="1" type="ORF">PROQFM164_S03g000252</name>
</gene>
<keyword evidence="2" id="KW-1185">Reference proteome</keyword>
<dbReference type="AlphaFoldDB" id="W6QA35"/>
<dbReference type="Proteomes" id="UP000030686">
    <property type="component" value="Unassembled WGS sequence"/>
</dbReference>
<proteinExistence type="predicted"/>